<dbReference type="Pfam" id="PF15787">
    <property type="entry name" value="DUF4704"/>
    <property type="match status" value="1"/>
</dbReference>
<dbReference type="Ensembl" id="ENSSAUT00010065508.1">
    <property type="protein sequence ID" value="ENSSAUP00010062473.1"/>
    <property type="gene ID" value="ENSSAUG00010025220.1"/>
</dbReference>
<dbReference type="SUPFAM" id="SSF49899">
    <property type="entry name" value="Concanavalin A-like lectins/glucanases"/>
    <property type="match status" value="1"/>
</dbReference>
<dbReference type="GeneTree" id="ENSGT00940000155684"/>
<dbReference type="InterPro" id="IPR056252">
    <property type="entry name" value="Alfy-like_Arm-like"/>
</dbReference>
<protein>
    <submittedName>
        <fullName evidence="5">Uncharacterized protein</fullName>
    </submittedName>
</protein>
<evidence type="ECO:0000259" key="3">
    <source>
        <dbReference type="Pfam" id="PF15787"/>
    </source>
</evidence>
<dbReference type="InterPro" id="IPR051944">
    <property type="entry name" value="BEACH_domain_protein"/>
</dbReference>
<feature type="domain" description="DUF4704" evidence="3">
    <location>
        <begin position="1113"/>
        <end position="1213"/>
    </location>
</feature>
<keyword evidence="1" id="KW-0853">WD repeat</keyword>
<evidence type="ECO:0000313" key="5">
    <source>
        <dbReference type="Ensembl" id="ENSSAUP00010062473.1"/>
    </source>
</evidence>
<reference evidence="5" key="1">
    <citation type="submission" date="2021-04" db="EMBL/GenBank/DDBJ databases">
        <authorList>
            <consortium name="Wellcome Sanger Institute Data Sharing"/>
        </authorList>
    </citation>
    <scope>NUCLEOTIDE SEQUENCE [LARGE SCALE GENOMIC DNA]</scope>
</reference>
<sequence>MTLSILDFRLTLNLLLAFLQVLLQLCRQQVNVERLVETQELQCLIIGLTSLWDQTSTSWRHQASRVLKAVSAVATSNTNCVRICIQNLLHISADVSGPLLAEVAVAVFSFIRDTYALNPALFMEFDTNNGYKALENILKRCEEGVSVDQFQPVEELLALIASFTLFGKTELKVVLCVTNPQPSGFKFDPPLTKGLSVKNLPAFHLLQSSLLRSQDSLLCCQLLRTLRTIWERDPANFFLLEWTVQSMAQLAGCVWSKPAPVQKIFFSLMTVHSGMLAEVLSDWGLLELLLGELRRRAKILRKAGIVASSQLSMNRHISVRDLGMVPYIKIFLDEDQYRGPTLSILEQLAEINPEEFMSTAIGALCSSTQQELRLKRDLLQSVLKVLESPNSWDAFRKAGGFTGLLSLVIDMEGALSDSPEGDAWKSLGHQSLLDLLLLTLHILALAVHLHTVNAHHFETGGFYERLGEALFQLGCFQSEIPEKERFDGEEGSCLKTGEDNQSPGKSFHQFVELAEAAEVLSSPSTTPQPNLPVNLRTCVRLLSYLDQFATGTYSSLELHEAQSCFGTVQSNLVKCECTPIHNRAPARVTFPVLQLSMEVQFSLAHHIQAMVKSERNRQVMCEGRLVSTLLTHCQHMLMAPNHPLHLPVTRILEKLSSQAITRADFRKFLCLGDPLMCLTDKTDTQLQLECLPRVKAPVSNGKDESSVGSPIPVHQIISLVSMTSPRTFRPHRVSASPAFIEFDMSENGYGCLFLPSLATVKGVTADSISTGGIGGDCRGFPPSAGLSFSCWFQINRFSSACDSHPIRLLSVVRHMSRTEQQYICLSISFSAYDGCLVISTEEEAFTYLDMMEPEVCTPTSLPTSLRFRCSSMLVPGQWHHLTVVMAKDVKKSCLVSAYFNGKAVGTGKMRYIQPFPGQYVSMDPTAVIDVYGLIGTPALWKEHAALVWRVGPTYLFEEALSPEAVCVMYTQGTAYVGNFLALLKTSESQDFATSLPVRLVPEERISFGINPAISTLTTVAQIREDYNEVDCRLIAKEMGITSRDDCTPVLLVQNISQHLNGTARTIGAAFLVLGVRTFTPNSASSGFLYVGGPAVVLSLVAMAPDDSSLYAAVKVLLSVLETNPAMQQEMIRINGYKLLAFLLKMKSSLVSSRTFQLVLYLSSSVDFSSESSCLQNTPAFQALLCDLEVWQKTSDNLDISVLNHFAEILKSSSSDSRNAGVMHRMGLLPKLLFKLSDLISYIFRDNSNLKFCLFFPPVRLGLFLVYTLPPLSNTNEGLYMFHRQHKLSDPASLIWIRNQMLFSLCEILNSDSLLIKDGQKVLFDALGMDWFLLFLQPHLHPSTLKLGLVLLTHFLSSPSQLSGFREGVLPATLVDGMEEPFAFMDNLRAHSWSYECSSISCPGFDVLQGLLVRHSHLPQVYEALAALLLGRKVHLDDALQSLIDSQADSPAKQLCAEAATILLELVKYMSGTDALSEVQLPASVMQFLCLLHNLRPRDPLWAAPEFLHALAGVVYPPDDSEVCVFSGFMKQLSPLWFHSLAGLFTSFRVWWSLFSPDGASLGQKQSFQTELLEFVMDIIHMLSHEEENNTHLNSQGIITMHYFLIA</sequence>
<evidence type="ECO:0000313" key="6">
    <source>
        <dbReference type="Proteomes" id="UP000472265"/>
    </source>
</evidence>
<keyword evidence="6" id="KW-1185">Reference proteome</keyword>
<dbReference type="InterPro" id="IPR013320">
    <property type="entry name" value="ConA-like_dom_sf"/>
</dbReference>
<proteinExistence type="predicted"/>
<evidence type="ECO:0000256" key="1">
    <source>
        <dbReference type="ARBA" id="ARBA00022574"/>
    </source>
</evidence>
<dbReference type="InterPro" id="IPR016024">
    <property type="entry name" value="ARM-type_fold"/>
</dbReference>
<reference evidence="5" key="2">
    <citation type="submission" date="2025-08" db="UniProtKB">
        <authorList>
            <consortium name="Ensembl"/>
        </authorList>
    </citation>
    <scope>IDENTIFICATION</scope>
</reference>
<evidence type="ECO:0000256" key="2">
    <source>
        <dbReference type="SAM" id="SignalP"/>
    </source>
</evidence>
<dbReference type="Proteomes" id="UP000472265">
    <property type="component" value="Chromosome 15"/>
</dbReference>
<dbReference type="Pfam" id="PF23295">
    <property type="entry name" value="Arm_4"/>
    <property type="match status" value="1"/>
</dbReference>
<organism evidence="5 6">
    <name type="scientific">Sparus aurata</name>
    <name type="common">Gilthead sea bream</name>
    <dbReference type="NCBI Taxonomy" id="8175"/>
    <lineage>
        <taxon>Eukaryota</taxon>
        <taxon>Metazoa</taxon>
        <taxon>Chordata</taxon>
        <taxon>Craniata</taxon>
        <taxon>Vertebrata</taxon>
        <taxon>Euteleostomi</taxon>
        <taxon>Actinopterygii</taxon>
        <taxon>Neopterygii</taxon>
        <taxon>Teleostei</taxon>
        <taxon>Neoteleostei</taxon>
        <taxon>Acanthomorphata</taxon>
        <taxon>Eupercaria</taxon>
        <taxon>Spariformes</taxon>
        <taxon>Sparidae</taxon>
        <taxon>Sparus</taxon>
    </lineage>
</organism>
<dbReference type="GO" id="GO:0019882">
    <property type="term" value="P:antigen processing and presentation"/>
    <property type="evidence" value="ECO:0007669"/>
    <property type="project" value="TreeGrafter"/>
</dbReference>
<evidence type="ECO:0000259" key="4">
    <source>
        <dbReference type="Pfam" id="PF23295"/>
    </source>
</evidence>
<feature type="chain" id="PRO_5025580254" evidence="2">
    <location>
        <begin position="29"/>
        <end position="1606"/>
    </location>
</feature>
<dbReference type="OMA" id="FVRDTYH"/>
<keyword evidence="2" id="KW-0732">Signal</keyword>
<feature type="signal peptide" evidence="2">
    <location>
        <begin position="1"/>
        <end position="28"/>
    </location>
</feature>
<dbReference type="SUPFAM" id="SSF48371">
    <property type="entry name" value="ARM repeat"/>
    <property type="match status" value="1"/>
</dbReference>
<name>A0A671YI71_SPAAU</name>
<feature type="domain" description="Alfy-like armadillo-like repeat" evidence="4">
    <location>
        <begin position="369"/>
        <end position="476"/>
    </location>
</feature>
<dbReference type="InterPro" id="IPR031570">
    <property type="entry name" value="NBEA/BDCP_DUF4704"/>
</dbReference>
<dbReference type="InParanoid" id="A0A671YI71"/>
<dbReference type="PANTHER" id="PTHR46108">
    <property type="entry name" value="BLUE CHEESE"/>
    <property type="match status" value="1"/>
</dbReference>
<accession>A0A671YI71</accession>
<reference evidence="5" key="3">
    <citation type="submission" date="2025-09" db="UniProtKB">
        <authorList>
            <consortium name="Ensembl"/>
        </authorList>
    </citation>
    <scope>IDENTIFICATION</scope>
</reference>
<dbReference type="PANTHER" id="PTHR46108:SF3">
    <property type="entry name" value="WD REPEAT- AND FYVE DOMAIN-CONTAINING PROTEIN 4"/>
    <property type="match status" value="1"/>
</dbReference>